<proteinExistence type="predicted"/>
<reference evidence="2" key="2">
    <citation type="journal article" date="2021" name="PeerJ">
        <title>Extensive microbial diversity within the chicken gut microbiome revealed by metagenomics and culture.</title>
        <authorList>
            <person name="Gilroy R."/>
            <person name="Ravi A."/>
            <person name="Getino M."/>
            <person name="Pursley I."/>
            <person name="Horton D.L."/>
            <person name="Alikhan N.F."/>
            <person name="Baker D."/>
            <person name="Gharbi K."/>
            <person name="Hall N."/>
            <person name="Watson M."/>
            <person name="Adriaenssens E.M."/>
            <person name="Foster-Nyarko E."/>
            <person name="Jarju S."/>
            <person name="Secka A."/>
            <person name="Antonio M."/>
            <person name="Oren A."/>
            <person name="Chaudhuri R.R."/>
            <person name="La Ragione R."/>
            <person name="Hildebrand F."/>
            <person name="Pallen M.J."/>
        </authorList>
    </citation>
    <scope>NUCLEOTIDE SEQUENCE</scope>
    <source>
        <strain evidence="2">CHK197-8231</strain>
    </source>
</reference>
<reference evidence="2" key="1">
    <citation type="submission" date="2020-10" db="EMBL/GenBank/DDBJ databases">
        <authorList>
            <person name="Gilroy R."/>
        </authorList>
    </citation>
    <scope>NUCLEOTIDE SEQUENCE</scope>
    <source>
        <strain evidence="2">CHK197-8231</strain>
    </source>
</reference>
<evidence type="ECO:0000313" key="3">
    <source>
        <dbReference type="Proteomes" id="UP000824087"/>
    </source>
</evidence>
<evidence type="ECO:0000313" key="2">
    <source>
        <dbReference type="EMBL" id="HIU22121.1"/>
    </source>
</evidence>
<organism evidence="2 3">
    <name type="scientific">Candidatus Fimihabitans intestinipullorum</name>
    <dbReference type="NCBI Taxonomy" id="2840820"/>
    <lineage>
        <taxon>Bacteria</taxon>
        <taxon>Bacillati</taxon>
        <taxon>Mycoplasmatota</taxon>
        <taxon>Mycoplasmatota incertae sedis</taxon>
        <taxon>Candidatus Fimihabitans</taxon>
    </lineage>
</organism>
<comment type="caution">
    <text evidence="2">The sequence shown here is derived from an EMBL/GenBank/DDBJ whole genome shotgun (WGS) entry which is preliminary data.</text>
</comment>
<gene>
    <name evidence="2" type="ORF">IAD49_00920</name>
</gene>
<dbReference type="Gene3D" id="2.30.130.30">
    <property type="entry name" value="Hypothetical protein"/>
    <property type="match status" value="1"/>
</dbReference>
<name>A0A9D1HT97_9BACT</name>
<dbReference type="AlphaFoldDB" id="A0A9D1HT97"/>
<dbReference type="Pfam" id="PF04266">
    <property type="entry name" value="ASCH"/>
    <property type="match status" value="1"/>
</dbReference>
<dbReference type="Proteomes" id="UP000824087">
    <property type="component" value="Unassembled WGS sequence"/>
</dbReference>
<dbReference type="SUPFAM" id="SSF88697">
    <property type="entry name" value="PUA domain-like"/>
    <property type="match status" value="1"/>
</dbReference>
<dbReference type="InterPro" id="IPR015947">
    <property type="entry name" value="PUA-like_sf"/>
</dbReference>
<sequence length="136" mass="16168">MRVLSIQEPYATLIMEQKKRVETRSWKTKYRGEIYIHASISKAHIKRITNPEILDWMKDAHLHFGYIICKAQLVDCIEMTEKYIEKVKSKEHLEYILGEYKVGRYAWVLENVEVLEQPIPAKGKLGIWTYEKVLEQ</sequence>
<accession>A0A9D1HT97</accession>
<dbReference type="InterPro" id="IPR007374">
    <property type="entry name" value="ASCH_domain"/>
</dbReference>
<dbReference type="EMBL" id="DVML01000007">
    <property type="protein sequence ID" value="HIU22121.1"/>
    <property type="molecule type" value="Genomic_DNA"/>
</dbReference>
<protein>
    <submittedName>
        <fullName evidence="2">ASCH domain-containing protein</fullName>
    </submittedName>
</protein>
<feature type="domain" description="ASCH" evidence="1">
    <location>
        <begin position="4"/>
        <end position="97"/>
    </location>
</feature>
<evidence type="ECO:0000259" key="1">
    <source>
        <dbReference type="Pfam" id="PF04266"/>
    </source>
</evidence>